<evidence type="ECO:0000259" key="1">
    <source>
        <dbReference type="Pfam" id="PF13449"/>
    </source>
</evidence>
<gene>
    <name evidence="2" type="ORF">NIES2135_38360</name>
</gene>
<dbReference type="Proteomes" id="UP000217895">
    <property type="component" value="Chromosome"/>
</dbReference>
<dbReference type="PROSITE" id="PS51257">
    <property type="entry name" value="PROKAR_LIPOPROTEIN"/>
    <property type="match status" value="1"/>
</dbReference>
<name>A0A1Z4JJQ8_LEPBY</name>
<protein>
    <recommendedName>
        <fullName evidence="1">Phytase-like domain-containing protein</fullName>
    </recommendedName>
</protein>
<dbReference type="InterPro" id="IPR027372">
    <property type="entry name" value="Phytase-like_dom"/>
</dbReference>
<feature type="domain" description="Phytase-like" evidence="1">
    <location>
        <begin position="53"/>
        <end position="363"/>
    </location>
</feature>
<sequence>MRRWVSWIAIVCCFLGLTGCSLPQVKAEDRLFLPLQVEFLGSHTLSDKQFQNTAVGGLSGITYDRKNDLYYAVSDDRSDRNPARFYTLKLNIDSTPRLQSVEIQNVTTLKDENGEPFQNNTIDAEAISLSPQKTVFISSEGAANQGISPSLGEFDLQTGQLKRKLKLPDAYFPDELGIKQTRGIQNNRAFEAMSLNAGAATAPPAEPYRLFAALESPLVQDLSLPNRSESVLNRILHYQFIGDRAALISEHAYPLDPKPANTIEYGLTDLLSIDQGGHFLSLERSLGLGGFQAKLFQVETGTASDTSRIETLRDATGVQTARKELLLDLNTLGVRLDNLEGMTLGARFPDGSQSLILVSDDNFNGLVQITQFLLFRLTGLKG</sequence>
<keyword evidence="3" id="KW-1185">Reference proteome</keyword>
<reference evidence="2 3" key="1">
    <citation type="submission" date="2017-06" db="EMBL/GenBank/DDBJ databases">
        <title>Genome sequencing of cyanobaciteial culture collection at National Institute for Environmental Studies (NIES).</title>
        <authorList>
            <person name="Hirose Y."/>
            <person name="Shimura Y."/>
            <person name="Fujisawa T."/>
            <person name="Nakamura Y."/>
            <person name="Kawachi M."/>
        </authorList>
    </citation>
    <scope>NUCLEOTIDE SEQUENCE [LARGE SCALE GENOMIC DNA]</scope>
    <source>
        <strain evidence="2 3">NIES-2135</strain>
    </source>
</reference>
<organism evidence="2 3">
    <name type="scientific">Leptolyngbya boryana NIES-2135</name>
    <dbReference type="NCBI Taxonomy" id="1973484"/>
    <lineage>
        <taxon>Bacteria</taxon>
        <taxon>Bacillati</taxon>
        <taxon>Cyanobacteriota</taxon>
        <taxon>Cyanophyceae</taxon>
        <taxon>Leptolyngbyales</taxon>
        <taxon>Leptolyngbyaceae</taxon>
        <taxon>Leptolyngbya group</taxon>
        <taxon>Leptolyngbya</taxon>
    </lineage>
</organism>
<dbReference type="PANTHER" id="PTHR37957:SF1">
    <property type="entry name" value="PHYTASE-LIKE DOMAIN-CONTAINING PROTEIN"/>
    <property type="match status" value="1"/>
</dbReference>
<evidence type="ECO:0000313" key="2">
    <source>
        <dbReference type="EMBL" id="BAY56974.1"/>
    </source>
</evidence>
<accession>A0A1Z4JJQ8</accession>
<dbReference type="AlphaFoldDB" id="A0A1Z4JJQ8"/>
<dbReference type="EMBL" id="AP018203">
    <property type="protein sequence ID" value="BAY56974.1"/>
    <property type="molecule type" value="Genomic_DNA"/>
</dbReference>
<dbReference type="Pfam" id="PF13449">
    <property type="entry name" value="Phytase-like"/>
    <property type="match status" value="1"/>
</dbReference>
<dbReference type="PANTHER" id="PTHR37957">
    <property type="entry name" value="BLR7070 PROTEIN"/>
    <property type="match status" value="1"/>
</dbReference>
<evidence type="ECO:0000313" key="3">
    <source>
        <dbReference type="Proteomes" id="UP000217895"/>
    </source>
</evidence>
<proteinExistence type="predicted"/>